<proteinExistence type="predicted"/>
<name>A0AAN5XLF0_BACCE</name>
<dbReference type="RefSeq" id="WP_097853931.1">
    <property type="nucleotide sequence ID" value="NZ_JBNTLZ010000002.1"/>
</dbReference>
<gene>
    <name evidence="1" type="ORF">F8165_26075</name>
</gene>
<organism evidence="1 2">
    <name type="scientific">Bacillus cereus</name>
    <dbReference type="NCBI Taxonomy" id="1396"/>
    <lineage>
        <taxon>Bacteria</taxon>
        <taxon>Bacillati</taxon>
        <taxon>Bacillota</taxon>
        <taxon>Bacilli</taxon>
        <taxon>Bacillales</taxon>
        <taxon>Bacillaceae</taxon>
        <taxon>Bacillus</taxon>
        <taxon>Bacillus cereus group</taxon>
    </lineage>
</organism>
<evidence type="ECO:0000313" key="1">
    <source>
        <dbReference type="EMBL" id="KAB2447033.1"/>
    </source>
</evidence>
<dbReference type="EMBL" id="WBPI01000023">
    <property type="protein sequence ID" value="KAB2447033.1"/>
    <property type="molecule type" value="Genomic_DNA"/>
</dbReference>
<reference evidence="1 2" key="1">
    <citation type="submission" date="2019-10" db="EMBL/GenBank/DDBJ databases">
        <title>Bacillus from the desert of Cuatro Cinegas, Coahuila.</title>
        <authorList>
            <person name="Olmedo-Alvarez G."/>
            <person name="Saldana S."/>
            <person name="Barcelo D."/>
        </authorList>
    </citation>
    <scope>NUCLEOTIDE SEQUENCE [LARGE SCALE GENOMIC DNA]</scope>
    <source>
        <strain evidence="1 2">CH316_11T</strain>
    </source>
</reference>
<accession>A0AAN5XLF0</accession>
<sequence>MPFTQGILQIQALTTNATNKRQYANRYYPALETLPHLNLVLLYPGRINNHGDYRLEFNSNALSHPDIVEAVHDCTSRGHGIIITNFLVDLYINGLNANSNFNININVKNHQLNLDEFKQLVYWIVLQEDINFPRPRYMGVRMPLIRYIEGAISALHPNLLSLDEVIRRTNNHGRRPQPAFIHQDITDYLVQNIQQII</sequence>
<comment type="caution">
    <text evidence="1">The sequence shown here is derived from an EMBL/GenBank/DDBJ whole genome shotgun (WGS) entry which is preliminary data.</text>
</comment>
<evidence type="ECO:0000313" key="2">
    <source>
        <dbReference type="Proteomes" id="UP000461739"/>
    </source>
</evidence>
<dbReference type="AlphaFoldDB" id="A0AAN5XLF0"/>
<protein>
    <submittedName>
        <fullName evidence="1">Uncharacterized protein</fullName>
    </submittedName>
</protein>
<dbReference type="Proteomes" id="UP000461739">
    <property type="component" value="Unassembled WGS sequence"/>
</dbReference>